<dbReference type="InterPro" id="IPR036220">
    <property type="entry name" value="UDP-Glc/GDP-Man_DH_C_sf"/>
</dbReference>
<evidence type="ECO:0000259" key="5">
    <source>
        <dbReference type="SMART" id="SM00984"/>
    </source>
</evidence>
<dbReference type="InterPro" id="IPR001732">
    <property type="entry name" value="UDP-Glc/GDP-Man_DH_N"/>
</dbReference>
<evidence type="ECO:0000256" key="3">
    <source>
        <dbReference type="ARBA" id="ARBA00023027"/>
    </source>
</evidence>
<proteinExistence type="inferred from homology"/>
<gene>
    <name evidence="6" type="ORF">AUP44_15490</name>
</gene>
<dbReference type="EMBL" id="LPZR01000213">
    <property type="protein sequence ID" value="KYO49957.1"/>
    <property type="molecule type" value="Genomic_DNA"/>
</dbReference>
<dbReference type="SUPFAM" id="SSF52413">
    <property type="entry name" value="UDP-glucose/GDP-mannose dehydrogenase C-terminal domain"/>
    <property type="match status" value="1"/>
</dbReference>
<reference evidence="6 7" key="1">
    <citation type="submission" date="2015-12" db="EMBL/GenBank/DDBJ databases">
        <title>Genome sequence of Tistrella mobilis MCCC 1A02139.</title>
        <authorList>
            <person name="Lu L."/>
            <person name="Lai Q."/>
            <person name="Shao Z."/>
            <person name="Qian P."/>
        </authorList>
    </citation>
    <scope>NUCLEOTIDE SEQUENCE [LARGE SCALE GENOMIC DNA]</scope>
    <source>
        <strain evidence="6 7">MCCC 1A02139</strain>
    </source>
</reference>
<dbReference type="InterPro" id="IPR014027">
    <property type="entry name" value="UDP-Glc/GDP-Man_DH_C"/>
</dbReference>
<keyword evidence="2" id="KW-0560">Oxidoreductase</keyword>
<dbReference type="GO" id="GO:0000271">
    <property type="term" value="P:polysaccharide biosynthetic process"/>
    <property type="evidence" value="ECO:0007669"/>
    <property type="project" value="InterPro"/>
</dbReference>
<evidence type="ECO:0000313" key="6">
    <source>
        <dbReference type="EMBL" id="KYO49957.1"/>
    </source>
</evidence>
<comment type="similarity">
    <text evidence="1 4">Belongs to the UDP-glucose/GDP-mannose dehydrogenase family.</text>
</comment>
<dbReference type="SUPFAM" id="SSF51735">
    <property type="entry name" value="NAD(P)-binding Rossmann-fold domains"/>
    <property type="match status" value="1"/>
</dbReference>
<dbReference type="Gene3D" id="3.40.50.720">
    <property type="entry name" value="NAD(P)-binding Rossmann-like Domain"/>
    <property type="match status" value="2"/>
</dbReference>
<dbReference type="PANTHER" id="PTHR43491:SF2">
    <property type="entry name" value="UDP-N-ACETYL-D-MANNOSAMINE DEHYDROGENASE"/>
    <property type="match status" value="1"/>
</dbReference>
<dbReference type="PANTHER" id="PTHR43491">
    <property type="entry name" value="UDP-N-ACETYL-D-MANNOSAMINE DEHYDROGENASE"/>
    <property type="match status" value="1"/>
</dbReference>
<keyword evidence="3" id="KW-0520">NAD</keyword>
<dbReference type="GO" id="GO:0016628">
    <property type="term" value="F:oxidoreductase activity, acting on the CH-CH group of donors, NAD or NADP as acceptor"/>
    <property type="evidence" value="ECO:0007669"/>
    <property type="project" value="InterPro"/>
</dbReference>
<dbReference type="Proteomes" id="UP000075787">
    <property type="component" value="Unassembled WGS sequence"/>
</dbReference>
<feature type="domain" description="UDP-glucose/GDP-mannose dehydrogenase C-terminal" evidence="5">
    <location>
        <begin position="313"/>
        <end position="422"/>
    </location>
</feature>
<organism evidence="6 7">
    <name type="scientific">Tistrella mobilis</name>
    <dbReference type="NCBI Taxonomy" id="171437"/>
    <lineage>
        <taxon>Bacteria</taxon>
        <taxon>Pseudomonadati</taxon>
        <taxon>Pseudomonadota</taxon>
        <taxon>Alphaproteobacteria</taxon>
        <taxon>Geminicoccales</taxon>
        <taxon>Geminicoccaceae</taxon>
        <taxon>Tistrella</taxon>
    </lineage>
</organism>
<sequence length="434" mass="46465">MAVIGLGYVGLPLAAAFARPGRRVIGYDLDDRRVRRIAGGVDDTGEVSAADLAEALAGGLEPTADPDRLGAADIVLVCVPTPITVDRRPDLGPLLRACETLGPRLRPGQVVVFESTVYPGVTEDVCGPALERASGLVCGRDFLLGYSPERINPGDRVHRVETIVKVVAGQTPALGAALGRLYGTLNGGAIHLAPSIRVAEAAKAIENAQRDVNIAFINEIALICERIGLSVHDVLAAARTKWNFLDFRPGLVGGHCIGVDPYYLSHLSQMVGHEPEVILSGRRLNDRMADEIADRIAFRFREVAPDVARPRAVVLGATFKEDVPDLRNSRSPQLAARLARHGFAVTLHDPVARPGQDVAVAASGKVQRDGCTGEWGLPTEGGLDLVVLAVGHRAFLEAGDDRILDLLAPTGLLADPKGLWRRLAPRLKERYWSL</sequence>
<evidence type="ECO:0000256" key="1">
    <source>
        <dbReference type="ARBA" id="ARBA00006601"/>
    </source>
</evidence>
<dbReference type="SMART" id="SM00984">
    <property type="entry name" value="UDPG_MGDP_dh_C"/>
    <property type="match status" value="1"/>
</dbReference>
<dbReference type="Pfam" id="PF03720">
    <property type="entry name" value="UDPG_MGDP_dh_C"/>
    <property type="match status" value="1"/>
</dbReference>
<evidence type="ECO:0000313" key="7">
    <source>
        <dbReference type="Proteomes" id="UP000075787"/>
    </source>
</evidence>
<dbReference type="InterPro" id="IPR017476">
    <property type="entry name" value="UDP-Glc/GDP-Man"/>
</dbReference>
<dbReference type="InterPro" id="IPR008927">
    <property type="entry name" value="6-PGluconate_DH-like_C_sf"/>
</dbReference>
<accession>A0A162JVI7</accession>
<name>A0A162JVI7_9PROT</name>
<dbReference type="PIRSF" id="PIRSF500136">
    <property type="entry name" value="UDP_ManNAc_DH"/>
    <property type="match status" value="1"/>
</dbReference>
<protein>
    <submittedName>
        <fullName evidence="6">Vi polysaccharide biosynthesis protein VipA/TviB</fullName>
    </submittedName>
</protein>
<dbReference type="Pfam" id="PF00984">
    <property type="entry name" value="UDPG_MGDP_dh"/>
    <property type="match status" value="1"/>
</dbReference>
<dbReference type="InterPro" id="IPR028359">
    <property type="entry name" value="UDP_ManNAc/GlcNAc_DH"/>
</dbReference>
<evidence type="ECO:0000256" key="2">
    <source>
        <dbReference type="ARBA" id="ARBA00023002"/>
    </source>
</evidence>
<comment type="caution">
    <text evidence="6">The sequence shown here is derived from an EMBL/GenBank/DDBJ whole genome shotgun (WGS) entry which is preliminary data.</text>
</comment>
<dbReference type="AlphaFoldDB" id="A0A162JVI7"/>
<evidence type="ECO:0000256" key="4">
    <source>
        <dbReference type="PIRNR" id="PIRNR000124"/>
    </source>
</evidence>
<dbReference type="PIRSF" id="PIRSF000124">
    <property type="entry name" value="UDPglc_GDPman_dh"/>
    <property type="match status" value="1"/>
</dbReference>
<dbReference type="Pfam" id="PF03721">
    <property type="entry name" value="UDPG_MGDP_dh_N"/>
    <property type="match status" value="1"/>
</dbReference>
<dbReference type="InterPro" id="IPR014026">
    <property type="entry name" value="UDP-Glc/GDP-Man_DH_dimer"/>
</dbReference>
<dbReference type="NCBIfam" id="TIGR03026">
    <property type="entry name" value="NDP-sugDHase"/>
    <property type="match status" value="1"/>
</dbReference>
<dbReference type="GO" id="GO:0016616">
    <property type="term" value="F:oxidoreductase activity, acting on the CH-OH group of donors, NAD or NADP as acceptor"/>
    <property type="evidence" value="ECO:0007669"/>
    <property type="project" value="InterPro"/>
</dbReference>
<dbReference type="SUPFAM" id="SSF48179">
    <property type="entry name" value="6-phosphogluconate dehydrogenase C-terminal domain-like"/>
    <property type="match status" value="1"/>
</dbReference>
<dbReference type="InterPro" id="IPR036291">
    <property type="entry name" value="NAD(P)-bd_dom_sf"/>
</dbReference>
<dbReference type="GO" id="GO:0051287">
    <property type="term" value="F:NAD binding"/>
    <property type="evidence" value="ECO:0007669"/>
    <property type="project" value="InterPro"/>
</dbReference>